<dbReference type="Gene3D" id="1.25.40.10">
    <property type="entry name" value="Tetratricopeptide repeat domain"/>
    <property type="match status" value="1"/>
</dbReference>
<name>A0A1H5UX19_9FLAO</name>
<keyword evidence="1" id="KW-0175">Coiled coil</keyword>
<gene>
    <name evidence="3" type="ORF">SAMN05421847_0937</name>
</gene>
<organism evidence="3 4">
    <name type="scientific">Halpernia humi</name>
    <dbReference type="NCBI Taxonomy" id="493375"/>
    <lineage>
        <taxon>Bacteria</taxon>
        <taxon>Pseudomonadati</taxon>
        <taxon>Bacteroidota</taxon>
        <taxon>Flavobacteriia</taxon>
        <taxon>Flavobacteriales</taxon>
        <taxon>Weeksellaceae</taxon>
        <taxon>Chryseobacterium group</taxon>
        <taxon>Halpernia</taxon>
    </lineage>
</organism>
<dbReference type="SUPFAM" id="SSF48452">
    <property type="entry name" value="TPR-like"/>
    <property type="match status" value="1"/>
</dbReference>
<accession>A0A1H5UX19</accession>
<keyword evidence="2" id="KW-1133">Transmembrane helix</keyword>
<dbReference type="OrthoDB" id="976596at2"/>
<dbReference type="AlphaFoldDB" id="A0A1H5UX19"/>
<dbReference type="Pfam" id="PF13181">
    <property type="entry name" value="TPR_8"/>
    <property type="match status" value="1"/>
</dbReference>
<feature type="coiled-coil region" evidence="1">
    <location>
        <begin position="254"/>
        <end position="281"/>
    </location>
</feature>
<evidence type="ECO:0000313" key="4">
    <source>
        <dbReference type="Proteomes" id="UP000236738"/>
    </source>
</evidence>
<dbReference type="InterPro" id="IPR019734">
    <property type="entry name" value="TPR_rpt"/>
</dbReference>
<keyword evidence="2" id="KW-0472">Membrane</keyword>
<evidence type="ECO:0000256" key="2">
    <source>
        <dbReference type="SAM" id="Phobius"/>
    </source>
</evidence>
<sequence>MDFRTEKSRRNWVETSFLILLKECGFPKNKGEQIIINEQYFPKTFSSKKFELENIFEDLISILDLNSKKITLETSYDLTDSSIYAIASQGETNEIQVTVPNENEFCFFIANSLKITQKKIIYNLVIEFIRVKLMTYQLFKDEKNISEHFLYLAGVYFGFGIILFENRYEVGFVRSGFRKTQWHFSSPMLPENILYSFAFCCKLFPNSNFNWIKHLPNEIQKNNVELMRNIESNFRLNNLLKEINSLEINPKISIEKSEIITESLKNTIQSAEENILFATRKNNFGYRKLKEGFVEESIPYFREAIEMRDNFGFANDNLGYALILQGELEEGFKYLNEALKTGTNNKGYSCRNFGLYFHKKGNLEEAKKNYELAYENQTIPIDFLDVHFSELLSDLGEENVDF</sequence>
<feature type="transmembrane region" description="Helical" evidence="2">
    <location>
        <begin position="145"/>
        <end position="164"/>
    </location>
</feature>
<evidence type="ECO:0000313" key="3">
    <source>
        <dbReference type="EMBL" id="SEF78991.1"/>
    </source>
</evidence>
<protein>
    <submittedName>
        <fullName evidence="3">Tetratricopeptide repeat-containing protein</fullName>
    </submittedName>
</protein>
<dbReference type="RefSeq" id="WP_103912906.1">
    <property type="nucleotide sequence ID" value="NZ_FNUS01000001.1"/>
</dbReference>
<keyword evidence="4" id="KW-1185">Reference proteome</keyword>
<dbReference type="EMBL" id="FNUS01000001">
    <property type="protein sequence ID" value="SEF78991.1"/>
    <property type="molecule type" value="Genomic_DNA"/>
</dbReference>
<proteinExistence type="predicted"/>
<evidence type="ECO:0000256" key="1">
    <source>
        <dbReference type="SAM" id="Coils"/>
    </source>
</evidence>
<reference evidence="4" key="1">
    <citation type="submission" date="2016-10" db="EMBL/GenBank/DDBJ databases">
        <authorList>
            <person name="Varghese N."/>
            <person name="Submissions S."/>
        </authorList>
    </citation>
    <scope>NUCLEOTIDE SEQUENCE [LARGE SCALE GENOMIC DNA]</scope>
    <source>
        <strain evidence="4">DSM 21580</strain>
    </source>
</reference>
<keyword evidence="2" id="KW-0812">Transmembrane</keyword>
<dbReference type="Proteomes" id="UP000236738">
    <property type="component" value="Unassembled WGS sequence"/>
</dbReference>
<dbReference type="InterPro" id="IPR011990">
    <property type="entry name" value="TPR-like_helical_dom_sf"/>
</dbReference>